<evidence type="ECO:0000313" key="1">
    <source>
        <dbReference type="EMBL" id="KOC59798.1"/>
    </source>
</evidence>
<proteinExistence type="predicted"/>
<dbReference type="STRING" id="597456.A0A0L7QMD0"/>
<name>A0A0L7QMD0_9HYME</name>
<keyword evidence="2" id="KW-1185">Reference proteome</keyword>
<accession>A0A0L7QMD0</accession>
<dbReference type="Proteomes" id="UP000053825">
    <property type="component" value="Unassembled WGS sequence"/>
</dbReference>
<reference evidence="1 2" key="1">
    <citation type="submission" date="2015-07" db="EMBL/GenBank/DDBJ databases">
        <title>The genome of Habropoda laboriosa.</title>
        <authorList>
            <person name="Pan H."/>
            <person name="Kapheim K."/>
        </authorList>
    </citation>
    <scope>NUCLEOTIDE SEQUENCE [LARGE SCALE GENOMIC DNA]</scope>
    <source>
        <strain evidence="1">0110345459</strain>
    </source>
</reference>
<dbReference type="EMBL" id="KQ414893">
    <property type="protein sequence ID" value="KOC59798.1"/>
    <property type="molecule type" value="Genomic_DNA"/>
</dbReference>
<protein>
    <recommendedName>
        <fullName evidence="3">Mos1 transposase HTH domain-containing protein</fullName>
    </recommendedName>
</protein>
<dbReference type="PANTHER" id="PTHR46060:SF1">
    <property type="entry name" value="MARINER MOS1 TRANSPOSASE-LIKE PROTEIN"/>
    <property type="match status" value="1"/>
</dbReference>
<dbReference type="PANTHER" id="PTHR46060">
    <property type="entry name" value="MARINER MOS1 TRANSPOSASE-LIKE PROTEIN"/>
    <property type="match status" value="1"/>
</dbReference>
<gene>
    <name evidence="1" type="ORF">WH47_10910</name>
</gene>
<sequence length="81" mass="8851">MSAVYGDSCPGKATVYKWHCLFKQGKNSIKDDPRSGQPVESTSVEIVENVEELILEDACLKKKQLAVIVAVSFATVLNILP</sequence>
<organism evidence="1 2">
    <name type="scientific">Habropoda laboriosa</name>
    <dbReference type="NCBI Taxonomy" id="597456"/>
    <lineage>
        <taxon>Eukaryota</taxon>
        <taxon>Metazoa</taxon>
        <taxon>Ecdysozoa</taxon>
        <taxon>Arthropoda</taxon>
        <taxon>Hexapoda</taxon>
        <taxon>Insecta</taxon>
        <taxon>Pterygota</taxon>
        <taxon>Neoptera</taxon>
        <taxon>Endopterygota</taxon>
        <taxon>Hymenoptera</taxon>
        <taxon>Apocrita</taxon>
        <taxon>Aculeata</taxon>
        <taxon>Apoidea</taxon>
        <taxon>Anthophila</taxon>
        <taxon>Apidae</taxon>
        <taxon>Habropoda</taxon>
    </lineage>
</organism>
<dbReference type="InterPro" id="IPR052709">
    <property type="entry name" value="Transposase-MT_Hybrid"/>
</dbReference>
<evidence type="ECO:0000313" key="2">
    <source>
        <dbReference type="Proteomes" id="UP000053825"/>
    </source>
</evidence>
<dbReference type="AlphaFoldDB" id="A0A0L7QMD0"/>
<evidence type="ECO:0008006" key="3">
    <source>
        <dbReference type="Google" id="ProtNLM"/>
    </source>
</evidence>